<feature type="transmembrane region" description="Helical" evidence="8">
    <location>
        <begin position="416"/>
        <end position="434"/>
    </location>
</feature>
<feature type="transmembrane region" description="Helical" evidence="8">
    <location>
        <begin position="55"/>
        <end position="73"/>
    </location>
</feature>
<proteinExistence type="predicted"/>
<dbReference type="PIRSF" id="PIRSF006060">
    <property type="entry name" value="AA_transporter"/>
    <property type="match status" value="1"/>
</dbReference>
<protein>
    <submittedName>
        <fullName evidence="10">D-serine/D-alanine/glycine transporter</fullName>
    </submittedName>
</protein>
<feature type="transmembrane region" description="Helical" evidence="8">
    <location>
        <begin position="440"/>
        <end position="456"/>
    </location>
</feature>
<feature type="transmembrane region" description="Helical" evidence="8">
    <location>
        <begin position="251"/>
        <end position="273"/>
    </location>
</feature>
<dbReference type="PANTHER" id="PTHR43495">
    <property type="entry name" value="GABA PERMEASE"/>
    <property type="match status" value="1"/>
</dbReference>
<dbReference type="GO" id="GO:0006865">
    <property type="term" value="P:amino acid transport"/>
    <property type="evidence" value="ECO:0007669"/>
    <property type="project" value="UniProtKB-KW"/>
</dbReference>
<feature type="domain" description="Amino acid permease/ SLC12A" evidence="9">
    <location>
        <begin position="26"/>
        <end position="463"/>
    </location>
</feature>
<evidence type="ECO:0000256" key="7">
    <source>
        <dbReference type="ARBA" id="ARBA00023136"/>
    </source>
</evidence>
<reference evidence="11" key="1">
    <citation type="submission" date="2017-11" db="EMBL/GenBank/DDBJ databases">
        <authorList>
            <person name="Blom J."/>
        </authorList>
    </citation>
    <scope>NUCLEOTIDE SEQUENCE [LARGE SCALE GENOMIC DNA]</scope>
</reference>
<feature type="transmembrane region" description="Helical" evidence="8">
    <location>
        <begin position="285"/>
        <end position="310"/>
    </location>
</feature>
<keyword evidence="6 8" id="KW-1133">Transmembrane helix</keyword>
<dbReference type="AlphaFoldDB" id="A0A193SSP3"/>
<dbReference type="RefSeq" id="WP_065350311.1">
    <property type="nucleotide sequence ID" value="NZ_LT222319.1"/>
</dbReference>
<feature type="transmembrane region" description="Helical" evidence="8">
    <location>
        <begin position="29"/>
        <end position="49"/>
    </location>
</feature>
<keyword evidence="7 8" id="KW-0472">Membrane</keyword>
<dbReference type="GO" id="GO:0055085">
    <property type="term" value="P:transmembrane transport"/>
    <property type="evidence" value="ECO:0007669"/>
    <property type="project" value="InterPro"/>
</dbReference>
<gene>
    <name evidence="10" type="primary">cycA</name>
    <name evidence="10" type="ORF">PL963_03738</name>
</gene>
<dbReference type="Pfam" id="PF00324">
    <property type="entry name" value="AA_permease"/>
    <property type="match status" value="1"/>
</dbReference>
<evidence type="ECO:0000256" key="4">
    <source>
        <dbReference type="ARBA" id="ARBA00022692"/>
    </source>
</evidence>
<keyword evidence="5" id="KW-0029">Amino-acid transport</keyword>
<keyword evidence="2" id="KW-0813">Transport</keyword>
<name>A0A193SSP3_9PSED</name>
<dbReference type="GO" id="GO:0005886">
    <property type="term" value="C:plasma membrane"/>
    <property type="evidence" value="ECO:0007669"/>
    <property type="project" value="UniProtKB-SubCell"/>
</dbReference>
<keyword evidence="11" id="KW-1185">Reference proteome</keyword>
<evidence type="ECO:0000256" key="8">
    <source>
        <dbReference type="SAM" id="Phobius"/>
    </source>
</evidence>
<feature type="transmembrane region" description="Helical" evidence="8">
    <location>
        <begin position="206"/>
        <end position="230"/>
    </location>
</feature>
<organism evidence="10 11">
    <name type="scientific">Pseudomonas cerasi</name>
    <dbReference type="NCBI Taxonomy" id="1583341"/>
    <lineage>
        <taxon>Bacteria</taxon>
        <taxon>Pseudomonadati</taxon>
        <taxon>Pseudomonadota</taxon>
        <taxon>Gammaproteobacteria</taxon>
        <taxon>Pseudomonadales</taxon>
        <taxon>Pseudomonadaceae</taxon>
        <taxon>Pseudomonas</taxon>
    </lineage>
</organism>
<evidence type="ECO:0000313" key="10">
    <source>
        <dbReference type="EMBL" id="SOS21825.1"/>
    </source>
</evidence>
<keyword evidence="3" id="KW-1003">Cell membrane</keyword>
<feature type="transmembrane region" description="Helical" evidence="8">
    <location>
        <begin position="165"/>
        <end position="186"/>
    </location>
</feature>
<dbReference type="PANTHER" id="PTHR43495:SF2">
    <property type="entry name" value="D-SERINE_D-ALANINE_GLYCINE TRANSPORTER"/>
    <property type="match status" value="1"/>
</dbReference>
<feature type="transmembrane region" description="Helical" evidence="8">
    <location>
        <begin position="370"/>
        <end position="396"/>
    </location>
</feature>
<comment type="subcellular location">
    <subcellularLocation>
        <location evidence="1">Cell membrane</location>
        <topology evidence="1">Multi-pass membrane protein</topology>
    </subcellularLocation>
</comment>
<evidence type="ECO:0000256" key="1">
    <source>
        <dbReference type="ARBA" id="ARBA00004651"/>
    </source>
</evidence>
<evidence type="ECO:0000313" key="11">
    <source>
        <dbReference type="Proteomes" id="UP000239025"/>
    </source>
</evidence>
<accession>A0A193SSP3</accession>
<evidence type="ECO:0000256" key="5">
    <source>
        <dbReference type="ARBA" id="ARBA00022970"/>
    </source>
</evidence>
<evidence type="ECO:0000256" key="6">
    <source>
        <dbReference type="ARBA" id="ARBA00022989"/>
    </source>
</evidence>
<evidence type="ECO:0000256" key="3">
    <source>
        <dbReference type="ARBA" id="ARBA00022475"/>
    </source>
</evidence>
<dbReference type="Gene3D" id="1.20.1740.10">
    <property type="entry name" value="Amino acid/polyamine transporter I"/>
    <property type="match status" value="1"/>
</dbReference>
<feature type="transmembrane region" description="Helical" evidence="8">
    <location>
        <begin position="135"/>
        <end position="153"/>
    </location>
</feature>
<dbReference type="Proteomes" id="UP000239025">
    <property type="component" value="Chromosome 1"/>
</dbReference>
<feature type="transmembrane region" description="Helical" evidence="8">
    <location>
        <begin position="107"/>
        <end position="129"/>
    </location>
</feature>
<dbReference type="EMBL" id="LT963395">
    <property type="protein sequence ID" value="SOS21825.1"/>
    <property type="molecule type" value="Genomic_DNA"/>
</dbReference>
<feature type="transmembrane region" description="Helical" evidence="8">
    <location>
        <begin position="346"/>
        <end position="364"/>
    </location>
</feature>
<dbReference type="InterPro" id="IPR004841">
    <property type="entry name" value="AA-permease/SLC12A_dom"/>
</dbReference>
<keyword evidence="4 8" id="KW-0812">Transmembrane</keyword>
<evidence type="ECO:0000259" key="9">
    <source>
        <dbReference type="Pfam" id="PF00324"/>
    </source>
</evidence>
<dbReference type="FunFam" id="1.20.1740.10:FF:000001">
    <property type="entry name" value="Amino acid permease"/>
    <property type="match status" value="1"/>
</dbReference>
<evidence type="ECO:0000256" key="2">
    <source>
        <dbReference type="ARBA" id="ARBA00022448"/>
    </source>
</evidence>
<sequence>MHQTCNSQEADTGDGRELKRRLQNRHIQLIAISGAIGTGLFMGSGKMIALSGSSILLVYAIIGFFVFCIMRAMGEMLLANLEMGSFAELVHHHLGPRAGFILAWSYWLSWVVVAVGDVVVVAGFLQYWFPNLPTWIPAFGTMFLLVALNMLAVKAFGEVEFWFGLIKIIAIVALVLTGLYMVATSYTSPDGITASFSHLVEPGVMMPHGVLGFLAGFQIAIFSFVGTELIGTAAAEAHNPEKTLPKAINTIPLRIILFYVAALACIISVISWSHVPANRSPFVELFLSGGLPAAAGMINFVVMTSAASSANSGVYSGSRMLYGLSHNKQAQLAFGRLSGSGTPSRALMFSGLCMTIALTLLFVIPDVMGVFTLVSTISAVMVVVTWSLILLSYLAYRRTSPQAHQRSAFKLPGGRFTAVLSLIFLMFVLCLLALEADTRTALYMMPLWYIGLLLAYQRKVKATAPVAMTAS</sequence>